<protein>
    <submittedName>
        <fullName evidence="4">Plasmid maintenance system antidote protein, XRE family</fullName>
    </submittedName>
</protein>
<dbReference type="AlphaFoldDB" id="B2UDQ1"/>
<dbReference type="PROSITE" id="PS50943">
    <property type="entry name" value="HTH_CROC1"/>
    <property type="match status" value="1"/>
</dbReference>
<proteinExistence type="inferred from homology"/>
<dbReference type="EMBL" id="CP001068">
    <property type="protein sequence ID" value="ACD28292.1"/>
    <property type="molecule type" value="Genomic_DNA"/>
</dbReference>
<feature type="domain" description="HTH cro/C1-type" evidence="3">
    <location>
        <begin position="16"/>
        <end position="70"/>
    </location>
</feature>
<dbReference type="PANTHER" id="PTHR36924:SF1">
    <property type="entry name" value="ANTITOXIN HIGA-1"/>
    <property type="match status" value="1"/>
</dbReference>
<dbReference type="PATRIC" id="fig|402626.5.peg.4310"/>
<dbReference type="InterPro" id="IPR001387">
    <property type="entry name" value="Cro/C1-type_HTH"/>
</dbReference>
<dbReference type="InterPro" id="IPR010982">
    <property type="entry name" value="Lambda_DNA-bd_dom_sf"/>
</dbReference>
<dbReference type="NCBIfam" id="TIGR02607">
    <property type="entry name" value="antidote_HigA"/>
    <property type="match status" value="1"/>
</dbReference>
<evidence type="ECO:0000256" key="2">
    <source>
        <dbReference type="ARBA" id="ARBA00023125"/>
    </source>
</evidence>
<dbReference type="Pfam" id="PF06114">
    <property type="entry name" value="Peptidase_M78"/>
    <property type="match status" value="1"/>
</dbReference>
<dbReference type="PANTHER" id="PTHR36924">
    <property type="entry name" value="ANTITOXIN HIGA-1"/>
    <property type="match status" value="1"/>
</dbReference>
<gene>
    <name evidence="4" type="ordered locus">Rpic_3170</name>
</gene>
<reference evidence="4" key="1">
    <citation type="submission" date="2008-05" db="EMBL/GenBank/DDBJ databases">
        <title>Complete sequence of chromosome1 of Ralstonia pickettii 12J.</title>
        <authorList>
            <consortium name="US DOE Joint Genome Institute"/>
            <person name="Lucas S."/>
            <person name="Copeland A."/>
            <person name="Lapidus A."/>
            <person name="Glavina del Rio T."/>
            <person name="Dalin E."/>
            <person name="Tice H."/>
            <person name="Bruce D."/>
            <person name="Goodwin L."/>
            <person name="Pitluck S."/>
            <person name="Meincke L."/>
            <person name="Brettin T."/>
            <person name="Detter J.C."/>
            <person name="Han C."/>
            <person name="Kuske C.R."/>
            <person name="Schmutz J."/>
            <person name="Larimer F."/>
            <person name="Land M."/>
            <person name="Hauser L."/>
            <person name="Kyrpides N."/>
            <person name="Mikhailova N."/>
            <person name="Marsh T."/>
            <person name="Richardson P."/>
        </authorList>
    </citation>
    <scope>NUCLEOTIDE SEQUENCE</scope>
    <source>
        <strain evidence="4">12J</strain>
    </source>
</reference>
<dbReference type="SMART" id="SM00530">
    <property type="entry name" value="HTH_XRE"/>
    <property type="match status" value="1"/>
</dbReference>
<dbReference type="GO" id="GO:0003677">
    <property type="term" value="F:DNA binding"/>
    <property type="evidence" value="ECO:0007669"/>
    <property type="project" value="UniProtKB-KW"/>
</dbReference>
<name>B2UDQ1_RALPJ</name>
<evidence type="ECO:0000256" key="1">
    <source>
        <dbReference type="ARBA" id="ARBA00007227"/>
    </source>
</evidence>
<organism evidence="4">
    <name type="scientific">Ralstonia pickettii (strain 12J)</name>
    <dbReference type="NCBI Taxonomy" id="402626"/>
    <lineage>
        <taxon>Bacteria</taxon>
        <taxon>Pseudomonadati</taxon>
        <taxon>Pseudomonadota</taxon>
        <taxon>Betaproteobacteria</taxon>
        <taxon>Burkholderiales</taxon>
        <taxon>Burkholderiaceae</taxon>
        <taxon>Ralstonia</taxon>
    </lineage>
</organism>
<dbReference type="STRING" id="402626.Rpic_3170"/>
<dbReference type="SUPFAM" id="SSF47413">
    <property type="entry name" value="lambda repressor-like DNA-binding domains"/>
    <property type="match status" value="1"/>
</dbReference>
<dbReference type="InterPro" id="IPR010359">
    <property type="entry name" value="IrrE_HExxH"/>
</dbReference>
<evidence type="ECO:0000259" key="3">
    <source>
        <dbReference type="PROSITE" id="PS50943"/>
    </source>
</evidence>
<accession>B2UDQ1</accession>
<keyword evidence="2" id="KW-0238">DNA-binding</keyword>
<dbReference type="InterPro" id="IPR013430">
    <property type="entry name" value="Toxin_antidote_HigA"/>
</dbReference>
<dbReference type="CDD" id="cd00093">
    <property type="entry name" value="HTH_XRE"/>
    <property type="match status" value="1"/>
</dbReference>
<sequence length="376" mass="41826">MGARIPAEVFPPGEFLKDELEARGWTQAEFAEIIGKDARLVSEVISGKRSITPETAIALGAALGSSPELWMNLEGQYQLSKVRPKEDSIARKADLHGRFPVREMVKRGWIEATKSVDVLQQQLIEFFGIDEIEQTPQLRYAAKATTYHEVPVAQVAWFCRARKLAAYSPTAASFNSQRLAAAKVQLSEQLAHTDGTQRVPGILAQAGIRFVIVEAIAGSKIDGACFWLDKKNPVVAMSMRFDRVDNFWHTLLHELDHVEHEEGQSAPILDVDIMDADSGKPDIEARANENAAEALIPKREMDGFIARVNPMFSEEQIVGFARRIAVHPGLVVGQLQNRGLIPWSFHRKHLEKVREYVVANAITDGFGHRVIESASM</sequence>
<dbReference type="Gene3D" id="1.10.260.40">
    <property type="entry name" value="lambda repressor-like DNA-binding domains"/>
    <property type="match status" value="1"/>
</dbReference>
<dbReference type="eggNOG" id="COG3093">
    <property type="taxonomic scope" value="Bacteria"/>
</dbReference>
<dbReference type="KEGG" id="rpi:Rpic_3170"/>
<dbReference type="HOGENOM" id="CLU_055824_0_0_4"/>
<dbReference type="Pfam" id="PF01381">
    <property type="entry name" value="HTH_3"/>
    <property type="match status" value="1"/>
</dbReference>
<evidence type="ECO:0000313" key="4">
    <source>
        <dbReference type="EMBL" id="ACD28292.1"/>
    </source>
</evidence>
<comment type="similarity">
    <text evidence="1">Belongs to the short-chain fatty acyl-CoA assimilation regulator (ScfR) family.</text>
</comment>